<keyword evidence="3" id="KW-1185">Reference proteome</keyword>
<dbReference type="EMBL" id="ASPP01025450">
    <property type="protein sequence ID" value="ETO08005.1"/>
    <property type="molecule type" value="Genomic_DNA"/>
</dbReference>
<feature type="transmembrane region" description="Helical" evidence="1">
    <location>
        <begin position="6"/>
        <end position="26"/>
    </location>
</feature>
<evidence type="ECO:0000313" key="2">
    <source>
        <dbReference type="EMBL" id="ETO08005.1"/>
    </source>
</evidence>
<dbReference type="Proteomes" id="UP000023152">
    <property type="component" value="Unassembled WGS sequence"/>
</dbReference>
<comment type="caution">
    <text evidence="2">The sequence shown here is derived from an EMBL/GenBank/DDBJ whole genome shotgun (WGS) entry which is preliminary data.</text>
</comment>
<feature type="transmembrane region" description="Helical" evidence="1">
    <location>
        <begin position="82"/>
        <end position="107"/>
    </location>
</feature>
<protein>
    <submittedName>
        <fullName evidence="2">Uncharacterized protein</fullName>
    </submittedName>
</protein>
<gene>
    <name evidence="2" type="ORF">RFI_29385</name>
</gene>
<feature type="transmembrane region" description="Helical" evidence="1">
    <location>
        <begin position="119"/>
        <end position="137"/>
    </location>
</feature>
<accession>X6M4N7</accession>
<keyword evidence="1" id="KW-0472">Membrane</keyword>
<evidence type="ECO:0000256" key="1">
    <source>
        <dbReference type="SAM" id="Phobius"/>
    </source>
</evidence>
<reference evidence="2 3" key="1">
    <citation type="journal article" date="2013" name="Curr. Biol.">
        <title>The Genome of the Foraminiferan Reticulomyxa filosa.</title>
        <authorList>
            <person name="Glockner G."/>
            <person name="Hulsmann N."/>
            <person name="Schleicher M."/>
            <person name="Noegel A.A."/>
            <person name="Eichinger L."/>
            <person name="Gallinger C."/>
            <person name="Pawlowski J."/>
            <person name="Sierra R."/>
            <person name="Euteneuer U."/>
            <person name="Pillet L."/>
            <person name="Moustafa A."/>
            <person name="Platzer M."/>
            <person name="Groth M."/>
            <person name="Szafranski K."/>
            <person name="Schliwa M."/>
        </authorList>
    </citation>
    <scope>NUCLEOTIDE SEQUENCE [LARGE SCALE GENOMIC DNA]</scope>
</reference>
<organism evidence="2 3">
    <name type="scientific">Reticulomyxa filosa</name>
    <dbReference type="NCBI Taxonomy" id="46433"/>
    <lineage>
        <taxon>Eukaryota</taxon>
        <taxon>Sar</taxon>
        <taxon>Rhizaria</taxon>
        <taxon>Retaria</taxon>
        <taxon>Foraminifera</taxon>
        <taxon>Monothalamids</taxon>
        <taxon>Reticulomyxidae</taxon>
        <taxon>Reticulomyxa</taxon>
    </lineage>
</organism>
<sequence length="152" mass="18159">EDEDFWTHFLALLLSVISFLRTTLVWTTKQFLDGLPSYLFGLKHEFGIRNILRMSFQLFLFAEKISYIVISYKYSMFLMMKLILTYLFVIIMLPIQFPILFWVNQIILKITNYGKQKKTKINVTIFFILVIVKYRIVTNKDNLKLFVTTSFV</sequence>
<dbReference type="AlphaFoldDB" id="X6M4N7"/>
<keyword evidence="1" id="KW-0812">Transmembrane</keyword>
<evidence type="ECO:0000313" key="3">
    <source>
        <dbReference type="Proteomes" id="UP000023152"/>
    </source>
</evidence>
<name>X6M4N7_RETFI</name>
<proteinExistence type="predicted"/>
<keyword evidence="1" id="KW-1133">Transmembrane helix</keyword>
<feature type="non-terminal residue" evidence="2">
    <location>
        <position position="1"/>
    </location>
</feature>